<organism evidence="5 6">
    <name type="scientific">Thalassobacillus hwangdonensis</name>
    <dbReference type="NCBI Taxonomy" id="546108"/>
    <lineage>
        <taxon>Bacteria</taxon>
        <taxon>Bacillati</taxon>
        <taxon>Bacillota</taxon>
        <taxon>Bacilli</taxon>
        <taxon>Bacillales</taxon>
        <taxon>Bacillaceae</taxon>
        <taxon>Thalassobacillus</taxon>
    </lineage>
</organism>
<evidence type="ECO:0000256" key="3">
    <source>
        <dbReference type="SAM" id="Coils"/>
    </source>
</evidence>
<feature type="coiled-coil region" evidence="3">
    <location>
        <begin position="240"/>
        <end position="305"/>
    </location>
</feature>
<dbReference type="EMBL" id="JBHTKL010000002">
    <property type="protein sequence ID" value="MFD1019308.1"/>
    <property type="molecule type" value="Genomic_DNA"/>
</dbReference>
<evidence type="ECO:0000313" key="5">
    <source>
        <dbReference type="EMBL" id="MFD1019308.1"/>
    </source>
</evidence>
<proteinExistence type="predicted"/>
<keyword evidence="3" id="KW-0175">Coiled coil</keyword>
<dbReference type="NCBIfam" id="NF000355">
    <property type="entry name" value="ribo_prot_ABC_F"/>
    <property type="match status" value="1"/>
</dbReference>
<dbReference type="InterPro" id="IPR027417">
    <property type="entry name" value="P-loop_NTPase"/>
</dbReference>
<dbReference type="PROSITE" id="PS00211">
    <property type="entry name" value="ABC_TRANSPORTER_1"/>
    <property type="match status" value="2"/>
</dbReference>
<dbReference type="InterPro" id="IPR003439">
    <property type="entry name" value="ABC_transporter-like_ATP-bd"/>
</dbReference>
<dbReference type="Proteomes" id="UP001596990">
    <property type="component" value="Unassembled WGS sequence"/>
</dbReference>
<name>A0ABW3L2H7_9BACI</name>
<evidence type="ECO:0000256" key="2">
    <source>
        <dbReference type="ARBA" id="ARBA00022840"/>
    </source>
</evidence>
<reference evidence="6" key="1">
    <citation type="journal article" date="2019" name="Int. J. Syst. Evol. Microbiol.">
        <title>The Global Catalogue of Microorganisms (GCM) 10K type strain sequencing project: providing services to taxonomists for standard genome sequencing and annotation.</title>
        <authorList>
            <consortium name="The Broad Institute Genomics Platform"/>
            <consortium name="The Broad Institute Genome Sequencing Center for Infectious Disease"/>
            <person name="Wu L."/>
            <person name="Ma J."/>
        </authorList>
    </citation>
    <scope>NUCLEOTIDE SEQUENCE [LARGE SCALE GENOMIC DNA]</scope>
    <source>
        <strain evidence="6">CCUG 56607</strain>
    </source>
</reference>
<accession>A0ABW3L2H7</accession>
<dbReference type="InterPro" id="IPR051309">
    <property type="entry name" value="ABCF_ATPase"/>
</dbReference>
<keyword evidence="1" id="KW-0547">Nucleotide-binding</keyword>
<dbReference type="SUPFAM" id="SSF52540">
    <property type="entry name" value="P-loop containing nucleoside triphosphate hydrolases"/>
    <property type="match status" value="2"/>
</dbReference>
<protein>
    <submittedName>
        <fullName evidence="5">Ribosomal protection-like ABC-F family protein</fullName>
    </submittedName>
</protein>
<dbReference type="CDD" id="cd03221">
    <property type="entry name" value="ABCF_EF-3"/>
    <property type="match status" value="2"/>
</dbReference>
<keyword evidence="6" id="KW-1185">Reference proteome</keyword>
<dbReference type="InterPro" id="IPR017871">
    <property type="entry name" value="ABC_transporter-like_CS"/>
</dbReference>
<gene>
    <name evidence="5" type="primary">abc-f</name>
    <name evidence="5" type="ORF">ACFQ2J_08880</name>
</gene>
<dbReference type="RefSeq" id="WP_386058937.1">
    <property type="nucleotide sequence ID" value="NZ_JBHTKL010000002.1"/>
</dbReference>
<evidence type="ECO:0000313" key="6">
    <source>
        <dbReference type="Proteomes" id="UP001596990"/>
    </source>
</evidence>
<evidence type="ECO:0000259" key="4">
    <source>
        <dbReference type="SMART" id="SM00382"/>
    </source>
</evidence>
<dbReference type="PANTHER" id="PTHR42855">
    <property type="entry name" value="ABC TRANSPORTER ATP-BINDING SUBUNIT"/>
    <property type="match status" value="1"/>
</dbReference>
<sequence>MMITMNDIKKTMGGTVLFEALHFEMKVGERVGLVGRNGSGKSTLFKLITQEEPIDAGALYIQKNVSIGHLKQIPDEWEGTAKAYLLSAFDDLMKMVHAMNELEQDMVDPEKMDKALKKYGDLQEQFTQAGGYEIEANIEKIAHGLGIYHLLDQKFAQLSGGEKTKLGLAMLLLEQPNVLLLDEPTNHLDLNAIEWLENYLTRYDGAVCIISHDRTFLDQTVDRVADLESGEITSYKGNYIAFEKQKEEKLLAEFQAYQEQQKKIKKMKEAIRRLRQWANEANPPNEKLFKKAKSMERALERMEKKEKPLIDPKKMKLALDADGRSGTDVFLLQEVRKSFGNRDVLTGVDLHLRYKERLAIVGANGSGKSTLLHILLGKGKEDQGTVQVGSSMEIGYLPQEPLQGADPEMRMIDYFREHIRVTEGQARHILAAFMFYGYHVFHKIRQLSGGEQMRLKLAIFMHQGINVLILDEPTNHLDIESQEVLEEAVEKFAGTVLAVSHDRYFLNACFPETAYLVDGKLHRYLGNYDATQTKWKELQEMALEKVERKSVPDQQKRTPESPIIDEADVEEQILALEEQLEQLQLQMAEEQDVDQLMEAQDRKETLEKERDRLYEHWITS</sequence>
<comment type="caution">
    <text evidence="5">The sequence shown here is derived from an EMBL/GenBank/DDBJ whole genome shotgun (WGS) entry which is preliminary data.</text>
</comment>
<dbReference type="InterPro" id="IPR032781">
    <property type="entry name" value="ABC_tran_Xtn"/>
</dbReference>
<feature type="domain" description="AAA+ ATPase" evidence="4">
    <location>
        <begin position="354"/>
        <end position="527"/>
    </location>
</feature>
<evidence type="ECO:0000256" key="1">
    <source>
        <dbReference type="ARBA" id="ARBA00022741"/>
    </source>
</evidence>
<dbReference type="SMART" id="SM00382">
    <property type="entry name" value="AAA"/>
    <property type="match status" value="2"/>
</dbReference>
<dbReference type="Pfam" id="PF00005">
    <property type="entry name" value="ABC_tran"/>
    <property type="match status" value="2"/>
</dbReference>
<feature type="coiled-coil region" evidence="3">
    <location>
        <begin position="566"/>
        <end position="616"/>
    </location>
</feature>
<keyword evidence="2" id="KW-0067">ATP-binding</keyword>
<feature type="domain" description="AAA+ ATPase" evidence="4">
    <location>
        <begin position="27"/>
        <end position="231"/>
    </location>
</feature>
<dbReference type="InterPro" id="IPR003593">
    <property type="entry name" value="AAA+_ATPase"/>
</dbReference>
<dbReference type="Pfam" id="PF12848">
    <property type="entry name" value="ABC_tran_Xtn"/>
    <property type="match status" value="1"/>
</dbReference>
<dbReference type="Gene3D" id="3.40.50.300">
    <property type="entry name" value="P-loop containing nucleotide triphosphate hydrolases"/>
    <property type="match status" value="2"/>
</dbReference>
<dbReference type="PANTHER" id="PTHR42855:SF2">
    <property type="entry name" value="DRUG RESISTANCE ABC TRANSPORTER,ATP-BINDING PROTEIN"/>
    <property type="match status" value="1"/>
</dbReference>